<feature type="domain" description="HTH arsR-type" evidence="4">
    <location>
        <begin position="5"/>
        <end position="99"/>
    </location>
</feature>
<dbReference type="PRINTS" id="PR00778">
    <property type="entry name" value="HTHARSR"/>
</dbReference>
<reference evidence="6" key="1">
    <citation type="journal article" date="2011" name="J. Bacteriol.">
        <title>Genome sequences of eight morphologically diverse alphaproteobacteria.</title>
        <authorList>
            <consortium name="US DOE Joint Genome Institute"/>
            <person name="Brown P.J."/>
            <person name="Kysela D.T."/>
            <person name="Buechlein A."/>
            <person name="Hemmerich C."/>
            <person name="Brun Y.V."/>
        </authorList>
    </citation>
    <scope>NUCLEOTIDE SEQUENCE [LARGE SCALE GENOMIC DNA]</scope>
    <source>
        <strain evidence="6">ATCC 17100 / ATH 3.1.1 / DSM 162 / LMG 4299</strain>
    </source>
</reference>
<dbReference type="SMART" id="SM00418">
    <property type="entry name" value="HTH_ARSR"/>
    <property type="match status" value="1"/>
</dbReference>
<dbReference type="PANTHER" id="PTHR43132">
    <property type="entry name" value="ARSENICAL RESISTANCE OPERON REPRESSOR ARSR-RELATED"/>
    <property type="match status" value="1"/>
</dbReference>
<dbReference type="Gene3D" id="1.10.10.10">
    <property type="entry name" value="Winged helix-like DNA-binding domain superfamily/Winged helix DNA-binding domain"/>
    <property type="match status" value="1"/>
</dbReference>
<dbReference type="InterPro" id="IPR051011">
    <property type="entry name" value="Metal_resp_trans_reg"/>
</dbReference>
<keyword evidence="2" id="KW-0238">DNA-binding</keyword>
<dbReference type="InterPro" id="IPR011991">
    <property type="entry name" value="ArsR-like_HTH"/>
</dbReference>
<organism evidence="5 6">
    <name type="scientific">Rhodomicrobium vannielii (strain ATCC 17100 / DSM 162 / LMG 4299 / NCIMB 10020 / ATH 3.1.1)</name>
    <dbReference type="NCBI Taxonomy" id="648757"/>
    <lineage>
        <taxon>Bacteria</taxon>
        <taxon>Pseudomonadati</taxon>
        <taxon>Pseudomonadota</taxon>
        <taxon>Alphaproteobacteria</taxon>
        <taxon>Hyphomicrobiales</taxon>
        <taxon>Hyphomicrobiaceae</taxon>
        <taxon>Rhodomicrobium</taxon>
    </lineage>
</organism>
<keyword evidence="1" id="KW-0805">Transcription regulation</keyword>
<dbReference type="PANTHER" id="PTHR43132:SF2">
    <property type="entry name" value="ARSENICAL RESISTANCE OPERON REPRESSOR ARSR-RELATED"/>
    <property type="match status" value="1"/>
</dbReference>
<dbReference type="KEGG" id="rva:Rvan_2520"/>
<dbReference type="AlphaFoldDB" id="E3I670"/>
<dbReference type="EMBL" id="CP002292">
    <property type="protein sequence ID" value="ADP71735.1"/>
    <property type="molecule type" value="Genomic_DNA"/>
</dbReference>
<dbReference type="RefSeq" id="WP_013420113.1">
    <property type="nucleotide sequence ID" value="NC_014664.1"/>
</dbReference>
<name>E3I670_RHOVT</name>
<dbReference type="InterPro" id="IPR001845">
    <property type="entry name" value="HTH_ArsR_DNA-bd_dom"/>
</dbReference>
<evidence type="ECO:0000256" key="3">
    <source>
        <dbReference type="ARBA" id="ARBA00023163"/>
    </source>
</evidence>
<dbReference type="HOGENOM" id="CLU_097806_6_4_5"/>
<dbReference type="STRING" id="648757.Rvan_2520"/>
<dbReference type="GO" id="GO:0003677">
    <property type="term" value="F:DNA binding"/>
    <property type="evidence" value="ECO:0007669"/>
    <property type="project" value="UniProtKB-KW"/>
</dbReference>
<gene>
    <name evidence="5" type="ordered locus">Rvan_2520</name>
</gene>
<dbReference type="InterPro" id="IPR036390">
    <property type="entry name" value="WH_DNA-bd_sf"/>
</dbReference>
<dbReference type="NCBIfam" id="NF033788">
    <property type="entry name" value="HTH_metalloreg"/>
    <property type="match status" value="1"/>
</dbReference>
<keyword evidence="3" id="KW-0804">Transcription</keyword>
<accession>E3I670</accession>
<evidence type="ECO:0000256" key="1">
    <source>
        <dbReference type="ARBA" id="ARBA00023015"/>
    </source>
</evidence>
<dbReference type="GO" id="GO:0003700">
    <property type="term" value="F:DNA-binding transcription factor activity"/>
    <property type="evidence" value="ECO:0007669"/>
    <property type="project" value="InterPro"/>
</dbReference>
<dbReference type="Pfam" id="PF01022">
    <property type="entry name" value="HTH_5"/>
    <property type="match status" value="1"/>
</dbReference>
<evidence type="ECO:0000313" key="6">
    <source>
        <dbReference type="Proteomes" id="UP000001399"/>
    </source>
</evidence>
<dbReference type="Proteomes" id="UP000001399">
    <property type="component" value="Chromosome"/>
</dbReference>
<dbReference type="SUPFAM" id="SSF46785">
    <property type="entry name" value="Winged helix' DNA-binding domain"/>
    <property type="match status" value="1"/>
</dbReference>
<dbReference type="PROSITE" id="PS50987">
    <property type="entry name" value="HTH_ARSR_2"/>
    <property type="match status" value="1"/>
</dbReference>
<proteinExistence type="predicted"/>
<protein>
    <submittedName>
        <fullName evidence="5">Regulatory protein ArsR</fullName>
    </submittedName>
</protein>
<sequence length="103" mass="11295">MLADDMEKAADAASELLQSLGHRSRLLIMCHLIDGEKSVGQLAALLQTRESTVSQHLALLRKDRLVATRREGQTVFYSIASEPARQLVELLHGLFCPGVGQGR</sequence>
<dbReference type="InterPro" id="IPR036388">
    <property type="entry name" value="WH-like_DNA-bd_sf"/>
</dbReference>
<evidence type="ECO:0000259" key="4">
    <source>
        <dbReference type="PROSITE" id="PS50987"/>
    </source>
</evidence>
<dbReference type="eggNOG" id="COG0640">
    <property type="taxonomic scope" value="Bacteria"/>
</dbReference>
<evidence type="ECO:0000313" key="5">
    <source>
        <dbReference type="EMBL" id="ADP71735.1"/>
    </source>
</evidence>
<evidence type="ECO:0000256" key="2">
    <source>
        <dbReference type="ARBA" id="ARBA00023125"/>
    </source>
</evidence>
<dbReference type="CDD" id="cd00090">
    <property type="entry name" value="HTH_ARSR"/>
    <property type="match status" value="1"/>
</dbReference>
<keyword evidence="6" id="KW-1185">Reference proteome</keyword>